<proteinExistence type="predicted"/>
<sequence>MLCDEPGEYNSRFQVYTGREKDCKEKGLASRVVIDLCQNFTGKNHLLFFENFFNGYDILITLKKSQIYACGTIRSGRKYLPSLSDEKKLKRGDFDWKQRNEGVTYFRWNDIETVQFFE</sequence>
<dbReference type="PANTHER" id="PTHR46599:SF3">
    <property type="entry name" value="PIGGYBAC TRANSPOSABLE ELEMENT-DERIVED PROTEIN 4"/>
    <property type="match status" value="1"/>
</dbReference>
<organism evidence="2 3">
    <name type="scientific">Rhamnusium bicolor</name>
    <dbReference type="NCBI Taxonomy" id="1586634"/>
    <lineage>
        <taxon>Eukaryota</taxon>
        <taxon>Metazoa</taxon>
        <taxon>Ecdysozoa</taxon>
        <taxon>Arthropoda</taxon>
        <taxon>Hexapoda</taxon>
        <taxon>Insecta</taxon>
        <taxon>Pterygota</taxon>
        <taxon>Neoptera</taxon>
        <taxon>Endopterygota</taxon>
        <taxon>Coleoptera</taxon>
        <taxon>Polyphaga</taxon>
        <taxon>Cucujiformia</taxon>
        <taxon>Chrysomeloidea</taxon>
        <taxon>Cerambycidae</taxon>
        <taxon>Lepturinae</taxon>
        <taxon>Rhagiini</taxon>
        <taxon>Rhamnusium</taxon>
    </lineage>
</organism>
<evidence type="ECO:0000313" key="2">
    <source>
        <dbReference type="EMBL" id="KAJ8963798.1"/>
    </source>
</evidence>
<keyword evidence="3" id="KW-1185">Reference proteome</keyword>
<name>A0AAV8ZH82_9CUCU</name>
<dbReference type="EMBL" id="JANEYF010001486">
    <property type="protein sequence ID" value="KAJ8963798.1"/>
    <property type="molecule type" value="Genomic_DNA"/>
</dbReference>
<dbReference type="AlphaFoldDB" id="A0AAV8ZH82"/>
<dbReference type="PANTHER" id="PTHR46599">
    <property type="entry name" value="PIGGYBAC TRANSPOSABLE ELEMENT-DERIVED PROTEIN 4"/>
    <property type="match status" value="1"/>
</dbReference>
<dbReference type="InterPro" id="IPR029526">
    <property type="entry name" value="PGBD"/>
</dbReference>
<gene>
    <name evidence="2" type="ORF">NQ314_005379</name>
</gene>
<dbReference type="Pfam" id="PF13843">
    <property type="entry name" value="DDE_Tnp_1_7"/>
    <property type="match status" value="1"/>
</dbReference>
<reference evidence="2" key="1">
    <citation type="journal article" date="2023" name="Insect Mol. Biol.">
        <title>Genome sequencing provides insights into the evolution of gene families encoding plant cell wall-degrading enzymes in longhorned beetles.</title>
        <authorList>
            <person name="Shin N.R."/>
            <person name="Okamura Y."/>
            <person name="Kirsch R."/>
            <person name="Pauchet Y."/>
        </authorList>
    </citation>
    <scope>NUCLEOTIDE SEQUENCE</scope>
    <source>
        <strain evidence="2">RBIC_L_NR</strain>
    </source>
</reference>
<protein>
    <recommendedName>
        <fullName evidence="1">PiggyBac transposable element-derived protein domain-containing protein</fullName>
    </recommendedName>
</protein>
<evidence type="ECO:0000259" key="1">
    <source>
        <dbReference type="Pfam" id="PF13843"/>
    </source>
</evidence>
<comment type="caution">
    <text evidence="2">The sequence shown here is derived from an EMBL/GenBank/DDBJ whole genome shotgun (WGS) entry which is preliminary data.</text>
</comment>
<feature type="domain" description="PiggyBac transposable element-derived protein" evidence="1">
    <location>
        <begin position="1"/>
        <end position="116"/>
    </location>
</feature>
<accession>A0AAV8ZH82</accession>
<evidence type="ECO:0000313" key="3">
    <source>
        <dbReference type="Proteomes" id="UP001162156"/>
    </source>
</evidence>
<dbReference type="Proteomes" id="UP001162156">
    <property type="component" value="Unassembled WGS sequence"/>
</dbReference>